<feature type="region of interest" description="Disordered" evidence="1">
    <location>
        <begin position="59"/>
        <end position="81"/>
    </location>
</feature>
<protein>
    <recommendedName>
        <fullName evidence="2">DUF4261 domain-containing protein</fullName>
    </recommendedName>
</protein>
<feature type="domain" description="DUF4261" evidence="2">
    <location>
        <begin position="230"/>
        <end position="304"/>
    </location>
</feature>
<name>A0A2W0CWS6_9BACL</name>
<sequence>MTNERQDEIEKNEANDIPSGFHPVYMVELLFREQPKIDRMRLQNALTRYTGQVRLAVKQVNDQRSSQNKTDETETEIGKSEPSEHNLDMLVFYHMDHPVSFEEGNIPAQTCMLPVNEIKDRSRFGGAVQQAWHWPEAGDAVKSAQYSIRLHDMFSAAMSRKQRLELFQNTLQAVMEVLPCDGMYWYGSDKLVEPEAYIQSQKREEHLYGAMNVRMYQAGGTEEQRELVMDTVGLSALGVPDVQCHFTGLDPDTVAQTLLGAAYYIFDQGDVLQDGQTLGSSGGRRWRCEHQTALIAPGRYVIDLDPGDAHAAQPLESSRHH</sequence>
<accession>A0A2W0CWS6</accession>
<feature type="compositionally biased region" description="Basic and acidic residues" evidence="1">
    <location>
        <begin position="69"/>
        <end position="81"/>
    </location>
</feature>
<dbReference type="EMBL" id="PRLG01000020">
    <property type="protein sequence ID" value="PYY28111.1"/>
    <property type="molecule type" value="Genomic_DNA"/>
</dbReference>
<proteinExistence type="predicted"/>
<dbReference type="Pfam" id="PF14080">
    <property type="entry name" value="DUF4261"/>
    <property type="match status" value="1"/>
</dbReference>
<evidence type="ECO:0000256" key="1">
    <source>
        <dbReference type="SAM" id="MobiDB-lite"/>
    </source>
</evidence>
<dbReference type="AlphaFoldDB" id="A0A2W0CWS6"/>
<evidence type="ECO:0000313" key="3">
    <source>
        <dbReference type="EMBL" id="PYY28111.1"/>
    </source>
</evidence>
<organism evidence="3 4">
    <name type="scientific">Paenibacillus illinoisensis</name>
    <dbReference type="NCBI Taxonomy" id="59845"/>
    <lineage>
        <taxon>Bacteria</taxon>
        <taxon>Bacillati</taxon>
        <taxon>Bacillota</taxon>
        <taxon>Bacilli</taxon>
        <taxon>Bacillales</taxon>
        <taxon>Paenibacillaceae</taxon>
        <taxon>Paenibacillus</taxon>
    </lineage>
</organism>
<evidence type="ECO:0000313" key="4">
    <source>
        <dbReference type="Proteomes" id="UP000247459"/>
    </source>
</evidence>
<dbReference type="InterPro" id="IPR025357">
    <property type="entry name" value="DUF4261"/>
</dbReference>
<dbReference type="RefSeq" id="WP_181429814.1">
    <property type="nucleotide sequence ID" value="NZ_JAXBDC010000001.1"/>
</dbReference>
<comment type="caution">
    <text evidence="3">The sequence shown here is derived from an EMBL/GenBank/DDBJ whole genome shotgun (WGS) entry which is preliminary data.</text>
</comment>
<reference evidence="3 4" key="1">
    <citation type="submission" date="2018-01" db="EMBL/GenBank/DDBJ databases">
        <title>Genome sequence of the PGP bacterium Paenibacillus illinoisensis E3.</title>
        <authorList>
            <person name="Rolli E."/>
            <person name="Marasco R."/>
            <person name="Bessem C."/>
            <person name="Michoud G."/>
            <person name="Gaiarsa S."/>
            <person name="Borin S."/>
            <person name="Daffonchio D."/>
        </authorList>
    </citation>
    <scope>NUCLEOTIDE SEQUENCE [LARGE SCALE GENOMIC DNA]</scope>
    <source>
        <strain evidence="3 4">E3</strain>
    </source>
</reference>
<evidence type="ECO:0000259" key="2">
    <source>
        <dbReference type="Pfam" id="PF14080"/>
    </source>
</evidence>
<dbReference type="Proteomes" id="UP000247459">
    <property type="component" value="Unassembled WGS sequence"/>
</dbReference>
<gene>
    <name evidence="3" type="ORF">PIL02S_03247</name>
</gene>